<comment type="caution">
    <text evidence="1">The sequence shown here is derived from an EMBL/GenBank/DDBJ whole genome shotgun (WGS) entry which is preliminary data.</text>
</comment>
<dbReference type="RefSeq" id="WP_123420368.1">
    <property type="nucleotide sequence ID" value="NZ_RJUL01000001.1"/>
</dbReference>
<dbReference type="Proteomes" id="UP000268033">
    <property type="component" value="Unassembled WGS sequence"/>
</dbReference>
<reference evidence="1 2" key="1">
    <citation type="submission" date="2018-11" db="EMBL/GenBank/DDBJ databases">
        <title>Genomic Encyclopedia of Type Strains, Phase IV (KMG-IV): sequencing the most valuable type-strain genomes for metagenomic binning, comparative biology and taxonomic classification.</title>
        <authorList>
            <person name="Goeker M."/>
        </authorList>
    </citation>
    <scope>NUCLEOTIDE SEQUENCE [LARGE SCALE GENOMIC DNA]</scope>
    <source>
        <strain evidence="1 2">DSM 21945</strain>
    </source>
</reference>
<accession>A0A3N1PUU3</accession>
<name>A0A3N1PUU3_9GAMM</name>
<dbReference type="AlphaFoldDB" id="A0A3N1PUU3"/>
<gene>
    <name evidence="1" type="ORF">EDC28_101196</name>
</gene>
<keyword evidence="2" id="KW-1185">Reference proteome</keyword>
<evidence type="ECO:0000313" key="2">
    <source>
        <dbReference type="Proteomes" id="UP000268033"/>
    </source>
</evidence>
<organism evidence="1 2">
    <name type="scientific">Gallaecimonas pentaromativorans</name>
    <dbReference type="NCBI Taxonomy" id="584787"/>
    <lineage>
        <taxon>Bacteria</taxon>
        <taxon>Pseudomonadati</taxon>
        <taxon>Pseudomonadota</taxon>
        <taxon>Gammaproteobacteria</taxon>
        <taxon>Enterobacterales</taxon>
        <taxon>Gallaecimonadaceae</taxon>
        <taxon>Gallaecimonas</taxon>
    </lineage>
</organism>
<evidence type="ECO:0000313" key="1">
    <source>
        <dbReference type="EMBL" id="ROQ30510.1"/>
    </source>
</evidence>
<dbReference type="STRING" id="584787.GCA_001247655_01790"/>
<protein>
    <submittedName>
        <fullName evidence="1">Uncharacterized protein</fullName>
    </submittedName>
</protein>
<proteinExistence type="predicted"/>
<dbReference type="PROSITE" id="PS51257">
    <property type="entry name" value="PROKAR_LIPOPROTEIN"/>
    <property type="match status" value="1"/>
</dbReference>
<dbReference type="EMBL" id="RJUL01000001">
    <property type="protein sequence ID" value="ROQ30510.1"/>
    <property type="molecule type" value="Genomic_DNA"/>
</dbReference>
<sequence>MKNLVLCLLTTLLLLGCQTTKRQALAPQNNASLNDSVIIQDQSAQLLGARYGDDTSERAAVITLAPVQAQMQRFMFQTSFKHKLRKAFWDHEQLRGNKIIEVDDPASLTELFAVRGVDGKNVLKLTPSYTLSSDRRHLQLTLLAEYFEPPKKSRFSTEKTPRVLYRNTFYFQSPALAFTPRKTRNNDEIAAERKVIDEKYYALKDKATDGYQRLQLSKDQQRELDAIETEQDEAGISKQYSDFLNAHQDWLIDQANQGMTEVIEMMLYDIATPALPDIDEASQFPAPKGRQWQRLSKREGRNLVSTASGESFNWGDLAHD</sequence>